<organism evidence="3">
    <name type="scientific">bioreactor metagenome</name>
    <dbReference type="NCBI Taxonomy" id="1076179"/>
    <lineage>
        <taxon>unclassified sequences</taxon>
        <taxon>metagenomes</taxon>
        <taxon>ecological metagenomes</taxon>
    </lineage>
</organism>
<dbReference type="Gene3D" id="3.90.950.20">
    <property type="entry name" value="CinA-like"/>
    <property type="match status" value="1"/>
</dbReference>
<dbReference type="EMBL" id="VSSQ01060599">
    <property type="protein sequence ID" value="MPN14017.1"/>
    <property type="molecule type" value="Genomic_DNA"/>
</dbReference>
<feature type="domain" description="CinA KH" evidence="2">
    <location>
        <begin position="54"/>
        <end position="126"/>
    </location>
</feature>
<dbReference type="SUPFAM" id="SSF53218">
    <property type="entry name" value="Molybdenum cofactor biosynthesis proteins"/>
    <property type="match status" value="1"/>
</dbReference>
<evidence type="ECO:0000259" key="2">
    <source>
        <dbReference type="Pfam" id="PF18146"/>
    </source>
</evidence>
<proteinExistence type="predicted"/>
<protein>
    <submittedName>
        <fullName evidence="3">Nicotinamide-nucleotide amidohydrolase PncC</fullName>
        <ecNumber evidence="3">3.5.1.42</ecNumber>
    </submittedName>
</protein>
<keyword evidence="3" id="KW-0378">Hydrolase</keyword>
<dbReference type="Gene3D" id="3.40.980.10">
    <property type="entry name" value="MoaB/Mog-like domain"/>
    <property type="match status" value="1"/>
</dbReference>
<sequence length="285" mass="31276">MIQNAIGTAPITLFEKDNHVVISLPGVPNEMKNVMTNQIIPLLRQKFHTEAIIHKTLLVQGYSESGLAMKIADWENSLPDNIHLAYLPIPGITKLRLSGKSNNHTELELSINQYISSLEKILGNAIISYEDTPLEKIVGNILRQKEKTLATAESCTGGYIAHRITSIPGSSEYFKGTIVAYSNTIKTTILQVAETDLVNCGAVSKEVVEQMAKNVQNLLQSDYAIATSGVAGPDGGTENKPVGTIWISVCSATNMLTRKYNFSNDRIYNIVRTTQTALLMLKEIL</sequence>
<name>A0A645FI30_9ZZZZ</name>
<reference evidence="3" key="1">
    <citation type="submission" date="2019-08" db="EMBL/GenBank/DDBJ databases">
        <authorList>
            <person name="Kucharzyk K."/>
            <person name="Murdoch R.W."/>
            <person name="Higgins S."/>
            <person name="Loffler F."/>
        </authorList>
    </citation>
    <scope>NUCLEOTIDE SEQUENCE</scope>
</reference>
<dbReference type="InterPro" id="IPR036653">
    <property type="entry name" value="CinA-like_C"/>
</dbReference>
<dbReference type="Pfam" id="PF18146">
    <property type="entry name" value="CinA_KH"/>
    <property type="match status" value="1"/>
</dbReference>
<dbReference type="PANTHER" id="PTHR13939:SF0">
    <property type="entry name" value="NMN AMIDOHYDROLASE-LIKE PROTEIN YFAY"/>
    <property type="match status" value="1"/>
</dbReference>
<dbReference type="InterPro" id="IPR041424">
    <property type="entry name" value="CinA_KH"/>
</dbReference>
<dbReference type="GO" id="GO:0019159">
    <property type="term" value="F:nicotinamide-nucleotide amidase activity"/>
    <property type="evidence" value="ECO:0007669"/>
    <property type="project" value="UniProtKB-EC"/>
</dbReference>
<dbReference type="InterPro" id="IPR008136">
    <property type="entry name" value="CinA_C"/>
</dbReference>
<dbReference type="Pfam" id="PF02464">
    <property type="entry name" value="CinA"/>
    <property type="match status" value="1"/>
</dbReference>
<dbReference type="PANTHER" id="PTHR13939">
    <property type="entry name" value="NICOTINAMIDE-NUCLEOTIDE AMIDOHYDROLASE PNCC"/>
    <property type="match status" value="1"/>
</dbReference>
<dbReference type="InterPro" id="IPR050101">
    <property type="entry name" value="CinA"/>
</dbReference>
<evidence type="ECO:0000313" key="3">
    <source>
        <dbReference type="EMBL" id="MPN14017.1"/>
    </source>
</evidence>
<dbReference type="AlphaFoldDB" id="A0A645FI30"/>
<dbReference type="NCBIfam" id="TIGR00199">
    <property type="entry name" value="PncC_domain"/>
    <property type="match status" value="1"/>
</dbReference>
<evidence type="ECO:0000259" key="1">
    <source>
        <dbReference type="Pfam" id="PF02464"/>
    </source>
</evidence>
<gene>
    <name evidence="3" type="primary">pncC_19</name>
    <name evidence="3" type="ORF">SDC9_161343</name>
</gene>
<dbReference type="SUPFAM" id="SSF142433">
    <property type="entry name" value="CinA-like"/>
    <property type="match status" value="1"/>
</dbReference>
<dbReference type="InterPro" id="IPR036425">
    <property type="entry name" value="MoaB/Mog-like_dom_sf"/>
</dbReference>
<dbReference type="EC" id="3.5.1.42" evidence="3"/>
<feature type="domain" description="CinA C-terminal" evidence="1">
    <location>
        <begin position="132"/>
        <end position="284"/>
    </location>
</feature>
<accession>A0A645FI30</accession>
<comment type="caution">
    <text evidence="3">The sequence shown here is derived from an EMBL/GenBank/DDBJ whole genome shotgun (WGS) entry which is preliminary data.</text>
</comment>